<sequence>MSGRRACTTRSIGRWSRARRTRPWPSSSLPLPASRRPRRCFRKTSLMGRCTARRWRCCRRRYRSSCQPPRPTWLKRKPWMRSSGSTTARSWNNASTPGRLARHRTASSPWTDRSHAPAWERRQGRSAFRFWRVTQSVTGCIPTQSMGTINASSPQGSGQPLPELFLAVIHEQLGRFGQVGAFEPTRHQGRTGHVLGDVDAHQVLPIVGAGGVRAGHQHGKTERLADHATDHLDGRRAEDNVGRQAQLLEDAHEIGPAGLYVQQDHRFQRQVPQRDLGLIGEAMPSRQ</sequence>
<dbReference type="Proteomes" id="UP000006692">
    <property type="component" value="Chromosome"/>
</dbReference>
<reference evidence="2 3" key="1">
    <citation type="journal article" date="2011" name="J. Bacteriol.">
        <title>Complete genome sequence of a beneficial plant root-associated bacterium, Pseudomonas brassicacearum.</title>
        <authorList>
            <person name="Ortet P."/>
            <person name="Barakat M."/>
            <person name="Lalaouna D."/>
            <person name="Fochesato S."/>
            <person name="Barbe V."/>
            <person name="Vacherie B."/>
            <person name="Santaella C."/>
            <person name="Heulin T."/>
            <person name="Achouak W."/>
        </authorList>
    </citation>
    <scope>NUCLEOTIDE SEQUENCE [LARGE SCALE GENOMIC DNA]</scope>
    <source>
        <strain evidence="2 3">NFM421</strain>
    </source>
</reference>
<dbReference type="STRING" id="994484.PSEBR_m886"/>
<reference key="2">
    <citation type="submission" date="2011-03" db="EMBL/GenBank/DDBJ databases">
        <title>Complete Genome Sequence of a beneficial plant roots-associated bacterium Pseudomonas brassicacearum.</title>
        <authorList>
            <person name="Ortet P."/>
            <person name="Barakat M."/>
            <person name="Lalaouna D."/>
            <person name="Fochesato S."/>
            <person name="Barbe V."/>
            <person name="Santaella C."/>
            <person name="Heulin T."/>
            <person name="Achouak W."/>
        </authorList>
    </citation>
    <scope>NUCLEOTIDE SEQUENCE</scope>
    <source>
        <strain>NFM421</strain>
    </source>
</reference>
<dbReference type="AlphaFoldDB" id="F2KA80"/>
<name>F2KA80_PSEBN</name>
<dbReference type="EMBL" id="CP002585">
    <property type="protein sequence ID" value="AEA69011.1"/>
    <property type="molecule type" value="Genomic_DNA"/>
</dbReference>
<dbReference type="KEGG" id="pba:PSEBR_m886"/>
<feature type="region of interest" description="Disordered" evidence="1">
    <location>
        <begin position="77"/>
        <end position="118"/>
    </location>
</feature>
<proteinExistence type="predicted"/>
<feature type="compositionally biased region" description="Polar residues" evidence="1">
    <location>
        <begin position="82"/>
        <end position="96"/>
    </location>
</feature>
<evidence type="ECO:0000313" key="2">
    <source>
        <dbReference type="EMBL" id="AEA69011.1"/>
    </source>
</evidence>
<feature type="compositionally biased region" description="Low complexity" evidence="1">
    <location>
        <begin position="23"/>
        <end position="34"/>
    </location>
</feature>
<evidence type="ECO:0000313" key="3">
    <source>
        <dbReference type="Proteomes" id="UP000006692"/>
    </source>
</evidence>
<evidence type="ECO:0000256" key="1">
    <source>
        <dbReference type="SAM" id="MobiDB-lite"/>
    </source>
</evidence>
<organism evidence="2 3">
    <name type="scientific">Pseudomonas brassicacearum (strain NFM421)</name>
    <dbReference type="NCBI Taxonomy" id="994484"/>
    <lineage>
        <taxon>Bacteria</taxon>
        <taxon>Pseudomonadati</taxon>
        <taxon>Pseudomonadota</taxon>
        <taxon>Gammaproteobacteria</taxon>
        <taxon>Pseudomonadales</taxon>
        <taxon>Pseudomonadaceae</taxon>
        <taxon>Pseudomonas</taxon>
    </lineage>
</organism>
<feature type="region of interest" description="Disordered" evidence="1">
    <location>
        <begin position="1"/>
        <end position="35"/>
    </location>
</feature>
<gene>
    <name evidence="2" type="ORF">PSEBR_m886</name>
</gene>
<protein>
    <submittedName>
        <fullName evidence="2">Uncharacterized protein</fullName>
    </submittedName>
</protein>
<dbReference type="HOGENOM" id="CLU_969318_0_0_6"/>
<accession>F2KA80</accession>